<dbReference type="InterPro" id="IPR036736">
    <property type="entry name" value="ACP-like_sf"/>
</dbReference>
<evidence type="ECO:0000313" key="2">
    <source>
        <dbReference type="Proteomes" id="UP001501310"/>
    </source>
</evidence>
<comment type="caution">
    <text evidence="1">The sequence shown here is derived from an EMBL/GenBank/DDBJ whole genome shotgun (WGS) entry which is preliminary data.</text>
</comment>
<protein>
    <submittedName>
        <fullName evidence="1">Acyl carrier protein</fullName>
    </submittedName>
</protein>
<dbReference type="Proteomes" id="UP001501310">
    <property type="component" value="Unassembled WGS sequence"/>
</dbReference>
<sequence length="76" mass="8333">MDRPVDALIASVLKIDPASITDDLAYGDIPEWSSLAHVNLMLALEAQTGTTIDEDTMVSLLSVQDIRDYVTENQAR</sequence>
<dbReference type="SUPFAM" id="SSF47336">
    <property type="entry name" value="ACP-like"/>
    <property type="match status" value="1"/>
</dbReference>
<accession>A0ABP7SA74</accession>
<dbReference type="EMBL" id="BAAAZD010000002">
    <property type="protein sequence ID" value="GAA4008838.1"/>
    <property type="molecule type" value="Genomic_DNA"/>
</dbReference>
<dbReference type="RefSeq" id="WP_344710485.1">
    <property type="nucleotide sequence ID" value="NZ_BAAAZD010000002.1"/>
</dbReference>
<keyword evidence="2" id="KW-1185">Reference proteome</keyword>
<dbReference type="Gene3D" id="1.10.1200.10">
    <property type="entry name" value="ACP-like"/>
    <property type="match status" value="1"/>
</dbReference>
<reference evidence="2" key="1">
    <citation type="journal article" date="2019" name="Int. J. Syst. Evol. Microbiol.">
        <title>The Global Catalogue of Microorganisms (GCM) 10K type strain sequencing project: providing services to taxonomists for standard genome sequencing and annotation.</title>
        <authorList>
            <consortium name="The Broad Institute Genomics Platform"/>
            <consortium name="The Broad Institute Genome Sequencing Center for Infectious Disease"/>
            <person name="Wu L."/>
            <person name="Ma J."/>
        </authorList>
    </citation>
    <scope>NUCLEOTIDE SEQUENCE [LARGE SCALE GENOMIC DNA]</scope>
    <source>
        <strain evidence="2">JCM 16603</strain>
    </source>
</reference>
<name>A0ABP7SA74_9SPHN</name>
<organism evidence="1 2">
    <name type="scientific">Sphingomonas humi</name>
    <dbReference type="NCBI Taxonomy" id="335630"/>
    <lineage>
        <taxon>Bacteria</taxon>
        <taxon>Pseudomonadati</taxon>
        <taxon>Pseudomonadota</taxon>
        <taxon>Alphaproteobacteria</taxon>
        <taxon>Sphingomonadales</taxon>
        <taxon>Sphingomonadaceae</taxon>
        <taxon>Sphingomonas</taxon>
    </lineage>
</organism>
<evidence type="ECO:0000313" key="1">
    <source>
        <dbReference type="EMBL" id="GAA4008838.1"/>
    </source>
</evidence>
<proteinExistence type="predicted"/>
<gene>
    <name evidence="1" type="ORF">GCM10022211_23180</name>
</gene>